<evidence type="ECO:0000313" key="16">
    <source>
        <dbReference type="EMBL" id="CAH3037104.1"/>
    </source>
</evidence>
<dbReference type="PROSITE" id="PS51192">
    <property type="entry name" value="HELICASE_ATP_BIND_1"/>
    <property type="match status" value="1"/>
</dbReference>
<dbReference type="PANTHER" id="PTHR47959">
    <property type="entry name" value="ATP-DEPENDENT RNA HELICASE RHLE-RELATED"/>
    <property type="match status" value="1"/>
</dbReference>
<proteinExistence type="inferred from homology"/>
<dbReference type="EMBL" id="CALNXK010000005">
    <property type="protein sequence ID" value="CAH3037104.1"/>
    <property type="molecule type" value="Genomic_DNA"/>
</dbReference>
<organism evidence="16 17">
    <name type="scientific">Porites lobata</name>
    <dbReference type="NCBI Taxonomy" id="104759"/>
    <lineage>
        <taxon>Eukaryota</taxon>
        <taxon>Metazoa</taxon>
        <taxon>Cnidaria</taxon>
        <taxon>Anthozoa</taxon>
        <taxon>Hexacorallia</taxon>
        <taxon>Scleractinia</taxon>
        <taxon>Fungiina</taxon>
        <taxon>Poritidae</taxon>
        <taxon>Porites</taxon>
    </lineage>
</organism>
<dbReference type="PROSITE" id="PS00039">
    <property type="entry name" value="DEAD_ATP_HELICASE"/>
    <property type="match status" value="1"/>
</dbReference>
<accession>A0ABN8N1Y6</accession>
<dbReference type="Gene3D" id="3.40.50.300">
    <property type="entry name" value="P-loop containing nucleotide triphosphate hydrolases"/>
    <property type="match status" value="3"/>
</dbReference>
<evidence type="ECO:0000256" key="12">
    <source>
        <dbReference type="SAM" id="MobiDB-lite"/>
    </source>
</evidence>
<keyword evidence="5 11" id="KW-0347">Helicase</keyword>
<dbReference type="InterPro" id="IPR044765">
    <property type="entry name" value="DDX47/Rrp3_DEADc"/>
</dbReference>
<evidence type="ECO:0000313" key="17">
    <source>
        <dbReference type="Proteomes" id="UP001159405"/>
    </source>
</evidence>
<evidence type="ECO:0000256" key="3">
    <source>
        <dbReference type="ARBA" id="ARBA00022741"/>
    </source>
</evidence>
<dbReference type="SMART" id="SM00490">
    <property type="entry name" value="HELICc"/>
    <property type="match status" value="1"/>
</dbReference>
<dbReference type="InterPro" id="IPR011545">
    <property type="entry name" value="DEAD/DEAH_box_helicase_dom"/>
</dbReference>
<dbReference type="InterPro" id="IPR027417">
    <property type="entry name" value="P-loop_NTPase"/>
</dbReference>
<name>A0ABN8N1Y6_9CNID</name>
<dbReference type="InterPro" id="IPR001650">
    <property type="entry name" value="Helicase_C-like"/>
</dbReference>
<evidence type="ECO:0000256" key="5">
    <source>
        <dbReference type="ARBA" id="ARBA00022806"/>
    </source>
</evidence>
<evidence type="ECO:0000256" key="8">
    <source>
        <dbReference type="ARBA" id="ARBA00023242"/>
    </source>
</evidence>
<evidence type="ECO:0000259" key="15">
    <source>
        <dbReference type="PROSITE" id="PS51195"/>
    </source>
</evidence>
<comment type="similarity">
    <text evidence="9">Belongs to the DEAD box helicase family. DDX47/RRP3 subfamily.</text>
</comment>
<evidence type="ECO:0000256" key="7">
    <source>
        <dbReference type="ARBA" id="ARBA00022884"/>
    </source>
</evidence>
<keyword evidence="6 11" id="KW-0067">ATP-binding</keyword>
<keyword evidence="3 11" id="KW-0547">Nucleotide-binding</keyword>
<dbReference type="PROSITE" id="PS51195">
    <property type="entry name" value="Q_MOTIF"/>
    <property type="match status" value="1"/>
</dbReference>
<dbReference type="InterPro" id="IPR014014">
    <property type="entry name" value="RNA_helicase_DEAD_Q_motif"/>
</dbReference>
<feature type="compositionally biased region" description="Basic residues" evidence="12">
    <location>
        <begin position="485"/>
        <end position="503"/>
    </location>
</feature>
<dbReference type="SMART" id="SM00487">
    <property type="entry name" value="DEXDc"/>
    <property type="match status" value="1"/>
</dbReference>
<evidence type="ECO:0000259" key="14">
    <source>
        <dbReference type="PROSITE" id="PS51194"/>
    </source>
</evidence>
<keyword evidence="17" id="KW-1185">Reference proteome</keyword>
<evidence type="ECO:0000256" key="4">
    <source>
        <dbReference type="ARBA" id="ARBA00022801"/>
    </source>
</evidence>
<keyword evidence="7" id="KW-0694">RNA-binding</keyword>
<evidence type="ECO:0000256" key="2">
    <source>
        <dbReference type="ARBA" id="ARBA00012552"/>
    </source>
</evidence>
<dbReference type="EC" id="3.6.4.13" evidence="2"/>
<protein>
    <recommendedName>
        <fullName evidence="2">RNA helicase</fullName>
        <ecNumber evidence="2">3.6.4.13</ecNumber>
    </recommendedName>
</protein>
<evidence type="ECO:0000256" key="10">
    <source>
        <dbReference type="PROSITE-ProRule" id="PRU00552"/>
    </source>
</evidence>
<evidence type="ECO:0000256" key="9">
    <source>
        <dbReference type="ARBA" id="ARBA00024350"/>
    </source>
</evidence>
<dbReference type="Proteomes" id="UP001159405">
    <property type="component" value="Unassembled WGS sequence"/>
</dbReference>
<feature type="short sequence motif" description="Q motif" evidence="10">
    <location>
        <begin position="12"/>
        <end position="40"/>
    </location>
</feature>
<reference evidence="16 17" key="1">
    <citation type="submission" date="2022-05" db="EMBL/GenBank/DDBJ databases">
        <authorList>
            <consortium name="Genoscope - CEA"/>
            <person name="William W."/>
        </authorList>
    </citation>
    <scope>NUCLEOTIDE SEQUENCE [LARGE SCALE GENOMIC DNA]</scope>
</reference>
<dbReference type="Pfam" id="PF00271">
    <property type="entry name" value="Helicase_C"/>
    <property type="match status" value="1"/>
</dbReference>
<keyword evidence="8" id="KW-0539">Nucleus</keyword>
<dbReference type="InterPro" id="IPR014001">
    <property type="entry name" value="Helicase_ATP-bd"/>
</dbReference>
<dbReference type="CDD" id="cd17954">
    <property type="entry name" value="DEADc_DDX47"/>
    <property type="match status" value="1"/>
</dbReference>
<feature type="domain" description="DEAD-box RNA helicase Q" evidence="15">
    <location>
        <begin position="12"/>
        <end position="40"/>
    </location>
</feature>
<evidence type="ECO:0000256" key="6">
    <source>
        <dbReference type="ARBA" id="ARBA00022840"/>
    </source>
</evidence>
<evidence type="ECO:0000256" key="1">
    <source>
        <dbReference type="ARBA" id="ARBA00004123"/>
    </source>
</evidence>
<feature type="domain" description="Helicase ATP-binding" evidence="13">
    <location>
        <begin position="43"/>
        <end position="274"/>
    </location>
</feature>
<comment type="subcellular location">
    <subcellularLocation>
        <location evidence="1">Nucleus</location>
    </subcellularLocation>
</comment>
<dbReference type="PANTHER" id="PTHR47959:SF20">
    <property type="entry name" value="RNA HELICASE"/>
    <property type="match status" value="1"/>
</dbReference>
<keyword evidence="4 11" id="KW-0378">Hydrolase</keyword>
<dbReference type="InterPro" id="IPR050079">
    <property type="entry name" value="DEAD_box_RNA_helicase"/>
</dbReference>
<feature type="domain" description="Helicase C-terminal" evidence="14">
    <location>
        <begin position="285"/>
        <end position="445"/>
    </location>
</feature>
<dbReference type="Pfam" id="PF00270">
    <property type="entry name" value="DEAD"/>
    <property type="match status" value="1"/>
</dbReference>
<dbReference type="PROSITE" id="PS51194">
    <property type="entry name" value="HELICASE_CTER"/>
    <property type="match status" value="1"/>
</dbReference>
<evidence type="ECO:0000256" key="11">
    <source>
        <dbReference type="RuleBase" id="RU000492"/>
    </source>
</evidence>
<dbReference type="InterPro" id="IPR000629">
    <property type="entry name" value="RNA-helicase_DEAD-box_CS"/>
</dbReference>
<comment type="caution">
    <text evidence="16">The sequence shown here is derived from an EMBL/GenBank/DDBJ whole genome shotgun (WGS) entry which is preliminary data.</text>
</comment>
<dbReference type="SUPFAM" id="SSF52540">
    <property type="entry name" value="P-loop containing nucleoside triphosphate hydrolases"/>
    <property type="match status" value="1"/>
</dbReference>
<sequence>MATSEEVEDQAVTFESLGIVDVLCEACQKLGWKSPTKIQREAIPVALQGKDIIGLAETGSGKTGAFALPVLQTLLENPQRLYALVLTPTRELAFQISEQFEALGSTIGVKCAVIVGGIDMMSQALMLAKKPHIIIASPGRLIDHLENTKGFNLRTLKYLIMDEADRILNLDFEKEARRRSRNILLTNYIDPLSTIYPYFILHKLLILLSNHIYQLKLPIKFTIMIQLIYYLPINHVDKILKIIPKERRTYLYSATMTKKVQKLQRASLQNPVKVEVATKYTTVDKLQQSYLFIPNKYKDCYLVSVLNELAGNTFMVFCGTCNNVQRVTLMLRNLGLQAVPLHGQMSQSKRLGTLNKFKSKDRSILIATDVASRGLDIPHVDVVINFDIPTHSKDYIHRVGRTARAGRSGRSITFVTQYDVELYQRIEQLIGKKLPLYPTVEEEVLLLMERVTEAQRYAKMELREIQEKKKRPLEEEGESQEIRMPSKKKKFNSAGKKKGKKFK</sequence>
<evidence type="ECO:0000259" key="13">
    <source>
        <dbReference type="PROSITE" id="PS51192"/>
    </source>
</evidence>
<feature type="region of interest" description="Disordered" evidence="12">
    <location>
        <begin position="465"/>
        <end position="503"/>
    </location>
</feature>
<dbReference type="CDD" id="cd18787">
    <property type="entry name" value="SF2_C_DEAD"/>
    <property type="match status" value="1"/>
</dbReference>
<gene>
    <name evidence="16" type="ORF">PLOB_00035833</name>
</gene>